<name>F8D2X1_HALXS</name>
<keyword evidence="2" id="KW-1185">Reference proteome</keyword>
<protein>
    <submittedName>
        <fullName evidence="1">Uncharacterized protein</fullName>
    </submittedName>
</protein>
<dbReference type="GeneID" id="10796451"/>
<sequence>MGRELRIRVREDRTPPQFDGLEGFEVDDEEWRLSLDAHRDLLVELTGVEPDGDLMLQELVTIRARLEGYIERTSRPAKGAVEGPVDEDRDRSQGRVKRFLEWLRTAIAWIGRDRFDEGTARKDDEGASYSDERIRHLAAAFRAAADARRREIAGPNAASAGQPAAD</sequence>
<dbReference type="HOGENOM" id="CLU_1598992_0_0_2"/>
<evidence type="ECO:0000313" key="1">
    <source>
        <dbReference type="EMBL" id="AEH36114.1"/>
    </source>
</evidence>
<dbReference type="Proteomes" id="UP000006794">
    <property type="component" value="Chromosome"/>
</dbReference>
<dbReference type="STRING" id="797210.Halxa_1481"/>
<dbReference type="AlphaFoldDB" id="F8D2X1"/>
<gene>
    <name evidence="1" type="ordered locus">Halxa_1481</name>
</gene>
<dbReference type="OrthoDB" id="188146at2157"/>
<accession>F8D2X1</accession>
<organism evidence="1 2">
    <name type="scientific">Halopiger xanaduensis (strain DSM 18323 / JCM 14033 / SH-6)</name>
    <dbReference type="NCBI Taxonomy" id="797210"/>
    <lineage>
        <taxon>Archaea</taxon>
        <taxon>Methanobacteriati</taxon>
        <taxon>Methanobacteriota</taxon>
        <taxon>Stenosarchaea group</taxon>
        <taxon>Halobacteria</taxon>
        <taxon>Halobacteriales</taxon>
        <taxon>Natrialbaceae</taxon>
        <taxon>Halopiger</taxon>
    </lineage>
</organism>
<evidence type="ECO:0000313" key="2">
    <source>
        <dbReference type="Proteomes" id="UP000006794"/>
    </source>
</evidence>
<dbReference type="KEGG" id="hxa:Halxa_1481"/>
<proteinExistence type="predicted"/>
<dbReference type="eggNOG" id="arCOG13334">
    <property type="taxonomic scope" value="Archaea"/>
</dbReference>
<dbReference type="RefSeq" id="WP_013879009.1">
    <property type="nucleotide sequence ID" value="NC_015666.1"/>
</dbReference>
<reference evidence="1 2" key="1">
    <citation type="journal article" date="2012" name="Stand. Genomic Sci.">
        <title>Complete genome sequence of Halopiger xanaduensis type strain (SH-6(T)).</title>
        <authorList>
            <person name="Anderson I."/>
            <person name="Tindall B.J."/>
            <person name="Rohde M."/>
            <person name="Lucas S."/>
            <person name="Han J."/>
            <person name="Lapidus A."/>
            <person name="Cheng J.F."/>
            <person name="Goodwin L."/>
            <person name="Pitluck S."/>
            <person name="Peters L."/>
            <person name="Pati A."/>
            <person name="Mikhailova N."/>
            <person name="Pagani I."/>
            <person name="Teshima H."/>
            <person name="Han C."/>
            <person name="Tapia R."/>
            <person name="Land M."/>
            <person name="Woyke T."/>
            <person name="Klenk H.P."/>
            <person name="Kyrpides N."/>
            <person name="Ivanova N."/>
        </authorList>
    </citation>
    <scope>NUCLEOTIDE SEQUENCE [LARGE SCALE GENOMIC DNA]</scope>
    <source>
        <strain evidence="2">DSM 18323 / JCM 14033 / SH-6</strain>
    </source>
</reference>
<dbReference type="EMBL" id="CP002839">
    <property type="protein sequence ID" value="AEH36114.1"/>
    <property type="molecule type" value="Genomic_DNA"/>
</dbReference>